<name>A0ACC0VI55_9STRA</name>
<keyword evidence="2" id="KW-1185">Reference proteome</keyword>
<protein>
    <submittedName>
        <fullName evidence="1">Uncharacterized protein</fullName>
    </submittedName>
</protein>
<sequence>MGLMQRPPKDTVLMHVMAVLVVQGAAENYRVELWPTSVCQLDGLRIEDAPENCPPCDHAGVVARSHRSAQGT</sequence>
<comment type="caution">
    <text evidence="1">The sequence shown here is derived from an EMBL/GenBank/DDBJ whole genome shotgun (WGS) entry which is preliminary data.</text>
</comment>
<organism evidence="1 2">
    <name type="scientific">Peronosclerospora sorghi</name>
    <dbReference type="NCBI Taxonomy" id="230839"/>
    <lineage>
        <taxon>Eukaryota</taxon>
        <taxon>Sar</taxon>
        <taxon>Stramenopiles</taxon>
        <taxon>Oomycota</taxon>
        <taxon>Peronosporomycetes</taxon>
        <taxon>Peronosporales</taxon>
        <taxon>Peronosporaceae</taxon>
        <taxon>Peronosclerospora</taxon>
    </lineage>
</organism>
<evidence type="ECO:0000313" key="1">
    <source>
        <dbReference type="EMBL" id="KAI9905600.1"/>
    </source>
</evidence>
<dbReference type="Proteomes" id="UP001163321">
    <property type="component" value="Chromosome 9"/>
</dbReference>
<dbReference type="EMBL" id="CM047588">
    <property type="protein sequence ID" value="KAI9905600.1"/>
    <property type="molecule type" value="Genomic_DNA"/>
</dbReference>
<accession>A0ACC0VI55</accession>
<proteinExistence type="predicted"/>
<evidence type="ECO:0000313" key="2">
    <source>
        <dbReference type="Proteomes" id="UP001163321"/>
    </source>
</evidence>
<gene>
    <name evidence="1" type="ORF">PsorP6_014203</name>
</gene>
<reference evidence="1 2" key="1">
    <citation type="journal article" date="2022" name="bioRxiv">
        <title>The genome of the oomycete Peronosclerospora sorghi, a cosmopolitan pathogen of maize and sorghum, is inflated with dispersed pseudogenes.</title>
        <authorList>
            <person name="Fletcher K."/>
            <person name="Martin F."/>
            <person name="Isakeit T."/>
            <person name="Cavanaugh K."/>
            <person name="Magill C."/>
            <person name="Michelmore R."/>
        </authorList>
    </citation>
    <scope>NUCLEOTIDE SEQUENCE [LARGE SCALE GENOMIC DNA]</scope>
    <source>
        <strain evidence="1">P6</strain>
    </source>
</reference>